<reference evidence="3 4" key="1">
    <citation type="submission" date="2019-04" db="EMBL/GenBank/DDBJ databases">
        <authorList>
            <person name="Park S."/>
            <person name="Yoon J.-H."/>
        </authorList>
    </citation>
    <scope>NUCLEOTIDE SEQUENCE [LARGE SCALE GENOMIC DNA]</scope>
    <source>
        <strain evidence="3 4">HJM-18</strain>
    </source>
</reference>
<keyword evidence="2" id="KW-1133">Transmembrane helix</keyword>
<keyword evidence="2" id="KW-0472">Membrane</keyword>
<organism evidence="3 4">
    <name type="scientific">Marinobacter confluentis</name>
    <dbReference type="NCBI Taxonomy" id="1697557"/>
    <lineage>
        <taxon>Bacteria</taxon>
        <taxon>Pseudomonadati</taxon>
        <taxon>Pseudomonadota</taxon>
        <taxon>Gammaproteobacteria</taxon>
        <taxon>Pseudomonadales</taxon>
        <taxon>Marinobacteraceae</taxon>
        <taxon>Marinobacter</taxon>
    </lineage>
</organism>
<comment type="caution">
    <text evidence="3">The sequence shown here is derived from an EMBL/GenBank/DDBJ whole genome shotgun (WGS) entry which is preliminary data.</text>
</comment>
<accession>A0A4Z1C620</accession>
<protein>
    <submittedName>
        <fullName evidence="3">Uncharacterized protein</fullName>
    </submittedName>
</protein>
<evidence type="ECO:0000256" key="1">
    <source>
        <dbReference type="SAM" id="Coils"/>
    </source>
</evidence>
<dbReference type="RefSeq" id="WP_135804693.1">
    <property type="nucleotide sequence ID" value="NZ_SRPF01000010.1"/>
</dbReference>
<evidence type="ECO:0000313" key="4">
    <source>
        <dbReference type="Proteomes" id="UP000298325"/>
    </source>
</evidence>
<sequence>MSLFETISLLVSIVAVIISATALVRSRRNHAQLIELERVHAELSQRQIAEIEERERQAKKAMLRCRMEKQEDHHKFVITNTGQATAKDIHFGLEQGNEHNPLVHGDFEDKIPFPSLSSGDSYYLLAHIPLSVRQPAYFISLRWENEDGEQDRILQTVAR</sequence>
<keyword evidence="2" id="KW-0812">Transmembrane</keyword>
<dbReference type="Proteomes" id="UP000298325">
    <property type="component" value="Unassembled WGS sequence"/>
</dbReference>
<feature type="transmembrane region" description="Helical" evidence="2">
    <location>
        <begin position="6"/>
        <end position="24"/>
    </location>
</feature>
<gene>
    <name evidence="3" type="ORF">E5Q11_17220</name>
</gene>
<feature type="coiled-coil region" evidence="1">
    <location>
        <begin position="41"/>
        <end position="71"/>
    </location>
</feature>
<evidence type="ECO:0000256" key="2">
    <source>
        <dbReference type="SAM" id="Phobius"/>
    </source>
</evidence>
<dbReference type="EMBL" id="SRPF01000010">
    <property type="protein sequence ID" value="TGN37912.1"/>
    <property type="molecule type" value="Genomic_DNA"/>
</dbReference>
<keyword evidence="1" id="KW-0175">Coiled coil</keyword>
<evidence type="ECO:0000313" key="3">
    <source>
        <dbReference type="EMBL" id="TGN37912.1"/>
    </source>
</evidence>
<keyword evidence="4" id="KW-1185">Reference proteome</keyword>
<dbReference type="OrthoDB" id="6005889at2"/>
<name>A0A4Z1C620_9GAMM</name>
<proteinExistence type="predicted"/>
<dbReference type="AlphaFoldDB" id="A0A4Z1C620"/>